<reference evidence="2" key="1">
    <citation type="journal article" date="2020" name="mSystems">
        <title>Genome- and Community-Level Interaction Insights into Carbon Utilization and Element Cycling Functions of Hydrothermarchaeota in Hydrothermal Sediment.</title>
        <authorList>
            <person name="Zhou Z."/>
            <person name="Liu Y."/>
            <person name="Xu W."/>
            <person name="Pan J."/>
            <person name="Luo Z.H."/>
            <person name="Li M."/>
        </authorList>
    </citation>
    <scope>NUCLEOTIDE SEQUENCE [LARGE SCALE GENOMIC DNA]</scope>
    <source>
        <strain evidence="2">SpSt-361</strain>
    </source>
</reference>
<dbReference type="InterPro" id="IPR036515">
    <property type="entry name" value="Transposase_17_sf"/>
</dbReference>
<accession>A0A831YZJ5</accession>
<dbReference type="SMART" id="SM01321">
    <property type="entry name" value="Y1_Tnp"/>
    <property type="match status" value="1"/>
</dbReference>
<dbReference type="GO" id="GO:0004803">
    <property type="term" value="F:transposase activity"/>
    <property type="evidence" value="ECO:0007669"/>
    <property type="project" value="InterPro"/>
</dbReference>
<evidence type="ECO:0000313" key="2">
    <source>
        <dbReference type="EMBL" id="HEX61805.1"/>
    </source>
</evidence>
<dbReference type="EMBL" id="DSPJ01000043">
    <property type="protein sequence ID" value="HEX61805.1"/>
    <property type="molecule type" value="Genomic_DNA"/>
</dbReference>
<proteinExistence type="predicted"/>
<protein>
    <recommendedName>
        <fullName evidence="1">Transposase IS200-like domain-containing protein</fullName>
    </recommendedName>
</protein>
<name>A0A831YZJ5_UNCKA</name>
<dbReference type="Pfam" id="PF01797">
    <property type="entry name" value="Y1_Tnp"/>
    <property type="match status" value="1"/>
</dbReference>
<dbReference type="InterPro" id="IPR002686">
    <property type="entry name" value="Transposase_17"/>
</dbReference>
<feature type="domain" description="Transposase IS200-like" evidence="1">
    <location>
        <begin position="9"/>
        <end position="152"/>
    </location>
</feature>
<dbReference type="Gene3D" id="3.30.70.1290">
    <property type="entry name" value="Transposase IS200-like"/>
    <property type="match status" value="1"/>
</dbReference>
<dbReference type="PANTHER" id="PTHR34322">
    <property type="entry name" value="TRANSPOSASE, Y1_TNP DOMAIN-CONTAINING"/>
    <property type="match status" value="1"/>
</dbReference>
<dbReference type="AlphaFoldDB" id="A0A831YZJ5"/>
<comment type="caution">
    <text evidence="2">The sequence shown here is derived from an EMBL/GenBank/DDBJ whole genome shotgun (WGS) entry which is preliminary data.</text>
</comment>
<sequence length="230" mass="26627">MPTKPRNFKEGGYYHIYNRGVEKRTIFTTKRDYQRFLATLIYYRKNQGLPYAIYERLNPTAKLLQESANPTGLQERIKIIAYCLMPNHYHLVLKLTNTDGISQFVSDIQNSHTRYFNEKYERTGVLFQGTFEAREVRDGSSLLQLTRYVHLNPVTPIKSNPTGLIKTPQSWLYSSYLEWIGLKNPHIADKEEVQRWLSLANGAQNYKEFTEAKIGKDLALELGNLALDGS</sequence>
<evidence type="ECO:0000259" key="1">
    <source>
        <dbReference type="SMART" id="SM01321"/>
    </source>
</evidence>
<dbReference type="GO" id="GO:0006313">
    <property type="term" value="P:DNA transposition"/>
    <property type="evidence" value="ECO:0007669"/>
    <property type="project" value="InterPro"/>
</dbReference>
<dbReference type="PANTHER" id="PTHR34322:SF2">
    <property type="entry name" value="TRANSPOSASE IS200-LIKE DOMAIN-CONTAINING PROTEIN"/>
    <property type="match status" value="1"/>
</dbReference>
<organism evidence="2">
    <name type="scientific">candidate division WWE3 bacterium</name>
    <dbReference type="NCBI Taxonomy" id="2053526"/>
    <lineage>
        <taxon>Bacteria</taxon>
        <taxon>Katanobacteria</taxon>
    </lineage>
</organism>
<dbReference type="SUPFAM" id="SSF143422">
    <property type="entry name" value="Transposase IS200-like"/>
    <property type="match status" value="1"/>
</dbReference>
<dbReference type="GO" id="GO:0003677">
    <property type="term" value="F:DNA binding"/>
    <property type="evidence" value="ECO:0007669"/>
    <property type="project" value="InterPro"/>
</dbReference>
<gene>
    <name evidence="2" type="ORF">ENR01_01450</name>
</gene>